<dbReference type="EMBL" id="KL198050">
    <property type="protein sequence ID" value="KDQ12436.1"/>
    <property type="molecule type" value="Genomic_DNA"/>
</dbReference>
<sequence>MWSHVVTSLCNVRGHTNISALYLNYLASARRNSSVSAKFEFQDLAGGGEGGSSAFEPAEVRERTASGSRASTLLDVVLESPTVSGYRGGARGRGFTVLHLVDLCQIIYGRCESPHFLHAEWNAWAHWKRDRAHEILACTAQLRDRGRLFVGSIQPILFRGYICHSKQYVPQETGSQDAHEHIHAFIIRTEVFSDSKQCALAEIRRLYSNFTLKRLVDVGVKGTKPRA</sequence>
<name>A0A067MLJ2_BOTB1</name>
<evidence type="ECO:0000313" key="1">
    <source>
        <dbReference type="EMBL" id="KDQ12436.1"/>
    </source>
</evidence>
<keyword evidence="2" id="KW-1185">Reference proteome</keyword>
<dbReference type="Proteomes" id="UP000027195">
    <property type="component" value="Unassembled WGS sequence"/>
</dbReference>
<accession>A0A067MLJ2</accession>
<proteinExistence type="predicted"/>
<dbReference type="HOGENOM" id="CLU_1219523_0_0_1"/>
<dbReference type="InParanoid" id="A0A067MLJ2"/>
<evidence type="ECO:0000313" key="2">
    <source>
        <dbReference type="Proteomes" id="UP000027195"/>
    </source>
</evidence>
<dbReference type="AlphaFoldDB" id="A0A067MLJ2"/>
<reference evidence="2" key="1">
    <citation type="journal article" date="2014" name="Proc. Natl. Acad. Sci. U.S.A.">
        <title>Extensive sampling of basidiomycete genomes demonstrates inadequacy of the white-rot/brown-rot paradigm for wood decay fungi.</title>
        <authorList>
            <person name="Riley R."/>
            <person name="Salamov A.A."/>
            <person name="Brown D.W."/>
            <person name="Nagy L.G."/>
            <person name="Floudas D."/>
            <person name="Held B.W."/>
            <person name="Levasseur A."/>
            <person name="Lombard V."/>
            <person name="Morin E."/>
            <person name="Otillar R."/>
            <person name="Lindquist E.A."/>
            <person name="Sun H."/>
            <person name="LaButti K.M."/>
            <person name="Schmutz J."/>
            <person name="Jabbour D."/>
            <person name="Luo H."/>
            <person name="Baker S.E."/>
            <person name="Pisabarro A.G."/>
            <person name="Walton J.D."/>
            <person name="Blanchette R.A."/>
            <person name="Henrissat B."/>
            <person name="Martin F."/>
            <person name="Cullen D."/>
            <person name="Hibbett D.S."/>
            <person name="Grigoriev I.V."/>
        </authorList>
    </citation>
    <scope>NUCLEOTIDE SEQUENCE [LARGE SCALE GENOMIC DNA]</scope>
    <source>
        <strain evidence="2">FD-172 SS1</strain>
    </source>
</reference>
<gene>
    <name evidence="1" type="ORF">BOTBODRAFT_416223</name>
</gene>
<protein>
    <submittedName>
        <fullName evidence="1">Uncharacterized protein</fullName>
    </submittedName>
</protein>
<organism evidence="1 2">
    <name type="scientific">Botryobasidium botryosum (strain FD-172 SS1)</name>
    <dbReference type="NCBI Taxonomy" id="930990"/>
    <lineage>
        <taxon>Eukaryota</taxon>
        <taxon>Fungi</taxon>
        <taxon>Dikarya</taxon>
        <taxon>Basidiomycota</taxon>
        <taxon>Agaricomycotina</taxon>
        <taxon>Agaricomycetes</taxon>
        <taxon>Cantharellales</taxon>
        <taxon>Botryobasidiaceae</taxon>
        <taxon>Botryobasidium</taxon>
    </lineage>
</organism>